<dbReference type="GO" id="GO:0015074">
    <property type="term" value="P:DNA integration"/>
    <property type="evidence" value="ECO:0007669"/>
    <property type="project" value="InterPro"/>
</dbReference>
<dbReference type="Gene3D" id="1.10.443.10">
    <property type="entry name" value="Intergrase catalytic core"/>
    <property type="match status" value="1"/>
</dbReference>
<gene>
    <name evidence="2" type="ORF">CT19425_70193</name>
</gene>
<sequence length="184" mass="20964">MFQWWNGDASPKARAKTSDYLSKRFDDIFRQAGCVGLKFHDLRHEAVSRLFEKATLAGSQIMKISGHRFREAYSYRGYGHAAHPQTGAGYFEEPNAPCGRAYAASSFSRSPRVLSAWMLREGVALTNLICEQRLMRAMFDVSQGKQHGRYGFACRERRDTAFYDRFGETHSCFDYCPSVAAFRA</sequence>
<dbReference type="SUPFAM" id="SSF56349">
    <property type="entry name" value="DNA breaking-rejoining enzymes"/>
    <property type="match status" value="1"/>
</dbReference>
<organism evidence="2 3">
    <name type="scientific">Cupriavidus taiwanensis</name>
    <dbReference type="NCBI Taxonomy" id="164546"/>
    <lineage>
        <taxon>Bacteria</taxon>
        <taxon>Pseudomonadati</taxon>
        <taxon>Pseudomonadota</taxon>
        <taxon>Betaproteobacteria</taxon>
        <taxon>Burkholderiales</taxon>
        <taxon>Burkholderiaceae</taxon>
        <taxon>Cupriavidus</taxon>
    </lineage>
</organism>
<evidence type="ECO:0008006" key="4">
    <source>
        <dbReference type="Google" id="ProtNLM"/>
    </source>
</evidence>
<dbReference type="GO" id="GO:0006310">
    <property type="term" value="P:DNA recombination"/>
    <property type="evidence" value="ECO:0007669"/>
    <property type="project" value="UniProtKB-KW"/>
</dbReference>
<evidence type="ECO:0000256" key="1">
    <source>
        <dbReference type="ARBA" id="ARBA00023172"/>
    </source>
</evidence>
<dbReference type="Proteomes" id="UP000255505">
    <property type="component" value="Chromosome I"/>
</dbReference>
<dbReference type="InterPro" id="IPR011010">
    <property type="entry name" value="DNA_brk_join_enz"/>
</dbReference>
<accession>A0A375ICH6</accession>
<evidence type="ECO:0000313" key="2">
    <source>
        <dbReference type="EMBL" id="SPK72493.1"/>
    </source>
</evidence>
<dbReference type="GO" id="GO:0003677">
    <property type="term" value="F:DNA binding"/>
    <property type="evidence" value="ECO:0007669"/>
    <property type="project" value="InterPro"/>
</dbReference>
<reference evidence="2 3" key="1">
    <citation type="submission" date="2018-01" db="EMBL/GenBank/DDBJ databases">
        <authorList>
            <person name="Gaut B.S."/>
            <person name="Morton B.R."/>
            <person name="Clegg M.T."/>
            <person name="Duvall M.R."/>
        </authorList>
    </citation>
    <scope>NUCLEOTIDE SEQUENCE [LARGE SCALE GENOMIC DNA]</scope>
    <source>
        <strain evidence="2">Cupriavidus taiwanensis LMG 19425</strain>
    </source>
</reference>
<name>A0A375ICH6_9BURK</name>
<protein>
    <recommendedName>
        <fullName evidence="4">Tyr recombinase domain-containing protein</fullName>
    </recommendedName>
</protein>
<evidence type="ECO:0000313" key="3">
    <source>
        <dbReference type="Proteomes" id="UP000255505"/>
    </source>
</evidence>
<keyword evidence="1" id="KW-0233">DNA recombination</keyword>
<dbReference type="EMBL" id="LT991976">
    <property type="protein sequence ID" value="SPK72493.1"/>
    <property type="molecule type" value="Genomic_DNA"/>
</dbReference>
<dbReference type="InterPro" id="IPR013762">
    <property type="entry name" value="Integrase-like_cat_sf"/>
</dbReference>
<proteinExistence type="predicted"/>
<dbReference type="RefSeq" id="WP_231942489.1">
    <property type="nucleotide sequence ID" value="NZ_LT991976.1"/>
</dbReference>
<dbReference type="AlphaFoldDB" id="A0A375ICH6"/>